<dbReference type="EMBL" id="QSQT01000013">
    <property type="protein sequence ID" value="RGK55954.1"/>
    <property type="molecule type" value="Genomic_DNA"/>
</dbReference>
<evidence type="ECO:0000256" key="8">
    <source>
        <dbReference type="SAM" id="Coils"/>
    </source>
</evidence>
<protein>
    <submittedName>
        <fullName evidence="10">TolC family protein</fullName>
    </submittedName>
</protein>
<name>A0A3E4N2W2_9BACT</name>
<keyword evidence="7" id="KW-0998">Cell outer membrane</keyword>
<evidence type="ECO:0000256" key="5">
    <source>
        <dbReference type="ARBA" id="ARBA00022692"/>
    </source>
</evidence>
<comment type="caution">
    <text evidence="10">The sequence shown here is derived from an EMBL/GenBank/DDBJ whole genome shotgun (WGS) entry which is preliminary data.</text>
</comment>
<feature type="chain" id="PRO_5017815717" evidence="9">
    <location>
        <begin position="22"/>
        <end position="418"/>
    </location>
</feature>
<organism evidence="10 11">
    <name type="scientific">Phocaeicola plebeius</name>
    <dbReference type="NCBI Taxonomy" id="310297"/>
    <lineage>
        <taxon>Bacteria</taxon>
        <taxon>Pseudomonadati</taxon>
        <taxon>Bacteroidota</taxon>
        <taxon>Bacteroidia</taxon>
        <taxon>Bacteroidales</taxon>
        <taxon>Bacteroidaceae</taxon>
        <taxon>Phocaeicola</taxon>
    </lineage>
</organism>
<evidence type="ECO:0000313" key="11">
    <source>
        <dbReference type="Proteomes" id="UP000260862"/>
    </source>
</evidence>
<sequence length="418" mass="48097">MPMIRIFLLLCAWSLNAISQAQITLESCKQQARENYPLVRQYDLIQLSEQYTLSNVAKGNLPQISISGKISYQSEATTFPFEIPGLGMKGLPKDQYQALIEIKQNIWDGGKIRNQKAQIKAEAEEHERQLDTSLYTLEERVNQVFFGILLLDEQLAQNVLLEEELARNQKTVEAYRINGTANDADVDAVKVEILQTKQQRIQLENNRMAYLRMLSLLTGKELPAQTLLVRPDPVATNASEFNRPELRWYEAQEQTVAVQRKGLQTGYLPAFSLFAQGAYGNPGLDILKDKFRTYYLVGARFTWNFGSLYTLKNDRKNLDNRIQQIRNERDLFLFNTHLQLAEEDGTIQSLRQQMKEDEEIIRLRENIRRSAQAKVANGTMSVSDMLKEITAENLARQAKAVHEVQLLMHLHQRKHLTN</sequence>
<keyword evidence="4" id="KW-1134">Transmembrane beta strand</keyword>
<comment type="subcellular location">
    <subcellularLocation>
        <location evidence="1">Cell outer membrane</location>
    </subcellularLocation>
</comment>
<keyword evidence="5" id="KW-0812">Transmembrane</keyword>
<evidence type="ECO:0000256" key="6">
    <source>
        <dbReference type="ARBA" id="ARBA00023136"/>
    </source>
</evidence>
<gene>
    <name evidence="10" type="ORF">DXD04_08125</name>
</gene>
<dbReference type="PANTHER" id="PTHR30026">
    <property type="entry name" value="OUTER MEMBRANE PROTEIN TOLC"/>
    <property type="match status" value="1"/>
</dbReference>
<feature type="signal peptide" evidence="9">
    <location>
        <begin position="1"/>
        <end position="21"/>
    </location>
</feature>
<dbReference type="InterPro" id="IPR051906">
    <property type="entry name" value="TolC-like"/>
</dbReference>
<feature type="coiled-coil region" evidence="8">
    <location>
        <begin position="109"/>
        <end position="206"/>
    </location>
</feature>
<evidence type="ECO:0000256" key="3">
    <source>
        <dbReference type="ARBA" id="ARBA00022448"/>
    </source>
</evidence>
<evidence type="ECO:0000256" key="4">
    <source>
        <dbReference type="ARBA" id="ARBA00022452"/>
    </source>
</evidence>
<dbReference type="GO" id="GO:0015562">
    <property type="term" value="F:efflux transmembrane transporter activity"/>
    <property type="evidence" value="ECO:0007669"/>
    <property type="project" value="InterPro"/>
</dbReference>
<evidence type="ECO:0000256" key="2">
    <source>
        <dbReference type="ARBA" id="ARBA00007613"/>
    </source>
</evidence>
<dbReference type="AlphaFoldDB" id="A0A3E4N2W2"/>
<feature type="coiled-coil region" evidence="8">
    <location>
        <begin position="308"/>
        <end position="360"/>
    </location>
</feature>
<reference evidence="10 11" key="1">
    <citation type="submission" date="2018-08" db="EMBL/GenBank/DDBJ databases">
        <title>A genome reference for cultivated species of the human gut microbiota.</title>
        <authorList>
            <person name="Zou Y."/>
            <person name="Xue W."/>
            <person name="Luo G."/>
        </authorList>
    </citation>
    <scope>NUCLEOTIDE SEQUENCE [LARGE SCALE GENOMIC DNA]</scope>
    <source>
        <strain evidence="10 11">TF10-3AC</strain>
    </source>
</reference>
<keyword evidence="3" id="KW-0813">Transport</keyword>
<dbReference type="SUPFAM" id="SSF56954">
    <property type="entry name" value="Outer membrane efflux proteins (OEP)"/>
    <property type="match status" value="1"/>
</dbReference>
<keyword evidence="6" id="KW-0472">Membrane</keyword>
<proteinExistence type="inferred from homology"/>
<keyword evidence="8" id="KW-0175">Coiled coil</keyword>
<keyword evidence="9" id="KW-0732">Signal</keyword>
<dbReference type="InterPro" id="IPR003423">
    <property type="entry name" value="OMP_efflux"/>
</dbReference>
<evidence type="ECO:0000256" key="1">
    <source>
        <dbReference type="ARBA" id="ARBA00004442"/>
    </source>
</evidence>
<dbReference type="GO" id="GO:1990281">
    <property type="term" value="C:efflux pump complex"/>
    <property type="evidence" value="ECO:0007669"/>
    <property type="project" value="TreeGrafter"/>
</dbReference>
<accession>A0A3E4N2W2</accession>
<dbReference type="Proteomes" id="UP000260862">
    <property type="component" value="Unassembled WGS sequence"/>
</dbReference>
<comment type="similarity">
    <text evidence="2">Belongs to the outer membrane factor (OMF) (TC 1.B.17) family.</text>
</comment>
<keyword evidence="11" id="KW-1185">Reference proteome</keyword>
<evidence type="ECO:0000256" key="9">
    <source>
        <dbReference type="SAM" id="SignalP"/>
    </source>
</evidence>
<dbReference type="GO" id="GO:0009279">
    <property type="term" value="C:cell outer membrane"/>
    <property type="evidence" value="ECO:0007669"/>
    <property type="project" value="UniProtKB-SubCell"/>
</dbReference>
<dbReference type="Pfam" id="PF02321">
    <property type="entry name" value="OEP"/>
    <property type="match status" value="1"/>
</dbReference>
<dbReference type="Gene3D" id="1.20.1600.10">
    <property type="entry name" value="Outer membrane efflux proteins (OEP)"/>
    <property type="match status" value="1"/>
</dbReference>
<evidence type="ECO:0000256" key="7">
    <source>
        <dbReference type="ARBA" id="ARBA00023237"/>
    </source>
</evidence>
<evidence type="ECO:0000313" key="10">
    <source>
        <dbReference type="EMBL" id="RGK55954.1"/>
    </source>
</evidence>
<dbReference type="PANTHER" id="PTHR30026:SF20">
    <property type="entry name" value="OUTER MEMBRANE PROTEIN TOLC"/>
    <property type="match status" value="1"/>
</dbReference>
<dbReference type="GO" id="GO:0015288">
    <property type="term" value="F:porin activity"/>
    <property type="evidence" value="ECO:0007669"/>
    <property type="project" value="TreeGrafter"/>
</dbReference>